<sequence length="216" mass="23693">MPAEIMNDVESALSEGGMPRLATRNVEEGSGYSVELNGRAYEFKEIRRAPPEVYMTRRYQAWSHTDPAFCRWAFSVCVHRKVDTAWEMDPPQHYATRSAKATHKRKLSVQRDLPGGGANFVDMRLGVVVKQATGTAICFQPEEFHGMTLECGASNHAITFAFSRRIADALAELRDRGTGGGVIIESGEGAGEGPHPMMNEMTTGEANEPLPFACVA</sequence>
<keyword evidence="2" id="KW-1185">Reference proteome</keyword>
<proteinExistence type="predicted"/>
<evidence type="ECO:0000313" key="1">
    <source>
        <dbReference type="EMBL" id="KAL0945688.1"/>
    </source>
</evidence>
<organism evidence="1 2">
    <name type="scientific">Hohenbuehelia grisea</name>
    <dbReference type="NCBI Taxonomy" id="104357"/>
    <lineage>
        <taxon>Eukaryota</taxon>
        <taxon>Fungi</taxon>
        <taxon>Dikarya</taxon>
        <taxon>Basidiomycota</taxon>
        <taxon>Agaricomycotina</taxon>
        <taxon>Agaricomycetes</taxon>
        <taxon>Agaricomycetidae</taxon>
        <taxon>Agaricales</taxon>
        <taxon>Pleurotineae</taxon>
        <taxon>Pleurotaceae</taxon>
        <taxon>Hohenbuehelia</taxon>
    </lineage>
</organism>
<comment type="caution">
    <text evidence="1">The sequence shown here is derived from an EMBL/GenBank/DDBJ whole genome shotgun (WGS) entry which is preliminary data.</text>
</comment>
<evidence type="ECO:0000313" key="2">
    <source>
        <dbReference type="Proteomes" id="UP001556367"/>
    </source>
</evidence>
<reference evidence="2" key="1">
    <citation type="submission" date="2024-06" db="EMBL/GenBank/DDBJ databases">
        <title>Multi-omics analyses provide insights into the biosynthesis of the anticancer antibiotic pleurotin in Hohenbuehelia grisea.</title>
        <authorList>
            <person name="Weaver J.A."/>
            <person name="Alberti F."/>
        </authorList>
    </citation>
    <scope>NUCLEOTIDE SEQUENCE [LARGE SCALE GENOMIC DNA]</scope>
    <source>
        <strain evidence="2">T-177</strain>
    </source>
</reference>
<dbReference type="EMBL" id="JASNQZ010000017">
    <property type="protein sequence ID" value="KAL0945688.1"/>
    <property type="molecule type" value="Genomic_DNA"/>
</dbReference>
<accession>A0ABR3IQW9</accession>
<gene>
    <name evidence="1" type="ORF">HGRIS_014839</name>
</gene>
<name>A0ABR3IQW9_9AGAR</name>
<protein>
    <submittedName>
        <fullName evidence="1">Uncharacterized protein</fullName>
    </submittedName>
</protein>
<dbReference type="Proteomes" id="UP001556367">
    <property type="component" value="Unassembled WGS sequence"/>
</dbReference>